<dbReference type="GO" id="GO:0016740">
    <property type="term" value="F:transferase activity"/>
    <property type="evidence" value="ECO:0007669"/>
    <property type="project" value="UniProtKB-KW"/>
</dbReference>
<name>A0A1Y2CNK6_9FUNG</name>
<accession>A0A1Y2CNK6</accession>
<keyword evidence="5" id="KW-1185">Reference proteome</keyword>
<evidence type="ECO:0000259" key="3">
    <source>
        <dbReference type="SMART" id="SM00672"/>
    </source>
</evidence>
<reference evidence="4 5" key="1">
    <citation type="submission" date="2016-07" db="EMBL/GenBank/DDBJ databases">
        <title>Pervasive Adenine N6-methylation of Active Genes in Fungi.</title>
        <authorList>
            <consortium name="DOE Joint Genome Institute"/>
            <person name="Mondo S.J."/>
            <person name="Dannebaum R.O."/>
            <person name="Kuo R.C."/>
            <person name="Labutti K."/>
            <person name="Haridas S."/>
            <person name="Kuo A."/>
            <person name="Salamov A."/>
            <person name="Ahrendt S.R."/>
            <person name="Lipzen A."/>
            <person name="Sullivan W."/>
            <person name="Andreopoulos W.B."/>
            <person name="Clum A."/>
            <person name="Lindquist E."/>
            <person name="Daum C."/>
            <person name="Ramamoorthy G.K."/>
            <person name="Gryganskyi A."/>
            <person name="Culley D."/>
            <person name="Magnuson J.K."/>
            <person name="James T.Y."/>
            <person name="O'Malley M.A."/>
            <person name="Stajich J.E."/>
            <person name="Spatafora J.W."/>
            <person name="Visel A."/>
            <person name="Grigoriev I.V."/>
        </authorList>
    </citation>
    <scope>NUCLEOTIDE SEQUENCE [LARGE SCALE GENOMIC DNA]</scope>
    <source>
        <strain evidence="4 5">JEL800</strain>
    </source>
</reference>
<organism evidence="4 5">
    <name type="scientific">Rhizoclosmatium globosum</name>
    <dbReference type="NCBI Taxonomy" id="329046"/>
    <lineage>
        <taxon>Eukaryota</taxon>
        <taxon>Fungi</taxon>
        <taxon>Fungi incertae sedis</taxon>
        <taxon>Chytridiomycota</taxon>
        <taxon>Chytridiomycota incertae sedis</taxon>
        <taxon>Chytridiomycetes</taxon>
        <taxon>Chytridiales</taxon>
        <taxon>Chytriomycetaceae</taxon>
        <taxon>Rhizoclosmatium</taxon>
    </lineage>
</organism>
<evidence type="ECO:0000313" key="5">
    <source>
        <dbReference type="Proteomes" id="UP000193642"/>
    </source>
</evidence>
<gene>
    <name evidence="4" type="ORF">BCR33DRAFT_847973</name>
</gene>
<dbReference type="PANTHER" id="PTHR12203">
    <property type="entry name" value="KDEL LYS-ASP-GLU-LEU CONTAINING - RELATED"/>
    <property type="match status" value="1"/>
</dbReference>
<dbReference type="InterPro" id="IPR006598">
    <property type="entry name" value="CAP10"/>
</dbReference>
<dbReference type="EMBL" id="MCGO01000011">
    <property type="protein sequence ID" value="ORY48592.1"/>
    <property type="molecule type" value="Genomic_DNA"/>
</dbReference>
<proteinExistence type="inferred from homology"/>
<dbReference type="AlphaFoldDB" id="A0A1Y2CNK6"/>
<protein>
    <recommendedName>
        <fullName evidence="3">Glycosyl transferase CAP10 domain-containing protein</fullName>
    </recommendedName>
</protein>
<dbReference type="SMART" id="SM00672">
    <property type="entry name" value="CAP10"/>
    <property type="match status" value="1"/>
</dbReference>
<dbReference type="PANTHER" id="PTHR12203:SF35">
    <property type="entry name" value="PROTEIN O-GLUCOSYLTRANSFERASE 1"/>
    <property type="match status" value="1"/>
</dbReference>
<dbReference type="Proteomes" id="UP000193642">
    <property type="component" value="Unassembled WGS sequence"/>
</dbReference>
<evidence type="ECO:0000256" key="1">
    <source>
        <dbReference type="ARBA" id="ARBA00010118"/>
    </source>
</evidence>
<sequence>MPPLGYDKWLIFAQQRRCQTDWKYYKQIFRDIHPHTMAHPKYFQRVHLQAEYGFLEREASWFIPRVYQRFHRRIFGYKWRGGYFTAGNETIVYPLAHLFSHPFKMEVSDIDEPLALPFDSPWPKNSPSNYTNVQSMLDKNQCFRTSFPSTIRNAHGYFLGPDTFNTTNSKVPIFSQAKTHCFWDLTFPMNYHATWSLNRERDLIPWERKENVLFWRGSTTGGSYTKDKPWKKYHRTRLVQWARNFAEEYPDAVFDAGLENPPPIPAKPGYLVDIGFSRVVQYDNATLKAVKQKYPLKKKVDPKKAFEFKYLVVVDGNTWPERLQSYLQSNSVVLYNGIFFDYYMWMLIPWVHYVPIKLDMSDMDETMEWLVANDDKARQINENARDLMNIVNRIEQTQCYAGLLLLEYARLYREKVFFI</sequence>
<comment type="similarity">
    <text evidence="1">Belongs to the glycosyltransferase 90 family.</text>
</comment>
<evidence type="ECO:0000313" key="4">
    <source>
        <dbReference type="EMBL" id="ORY48592.1"/>
    </source>
</evidence>
<dbReference type="Pfam" id="PF05686">
    <property type="entry name" value="Glyco_transf_90"/>
    <property type="match status" value="1"/>
</dbReference>
<evidence type="ECO:0000256" key="2">
    <source>
        <dbReference type="ARBA" id="ARBA00022679"/>
    </source>
</evidence>
<comment type="caution">
    <text evidence="4">The sequence shown here is derived from an EMBL/GenBank/DDBJ whole genome shotgun (WGS) entry which is preliminary data.</text>
</comment>
<dbReference type="InterPro" id="IPR051091">
    <property type="entry name" value="O-Glucosyltr/Glycosyltrsf_90"/>
</dbReference>
<feature type="domain" description="Glycosyl transferase CAP10" evidence="3">
    <location>
        <begin position="157"/>
        <end position="415"/>
    </location>
</feature>
<keyword evidence="2" id="KW-0808">Transferase</keyword>
<dbReference type="OrthoDB" id="541052at2759"/>